<protein>
    <submittedName>
        <fullName evidence="6">Sodium/bile acid symporter family</fullName>
    </submittedName>
</protein>
<gene>
    <name evidence="6" type="ORF">MNBD_BACTEROID03-1689</name>
</gene>
<evidence type="ECO:0000256" key="2">
    <source>
        <dbReference type="ARBA" id="ARBA00022692"/>
    </source>
</evidence>
<dbReference type="InterPro" id="IPR002657">
    <property type="entry name" value="BilAc:Na_symport/Acr3"/>
</dbReference>
<dbReference type="PANTHER" id="PTHR10361:SF28">
    <property type="entry name" value="P3 PROTEIN-RELATED"/>
    <property type="match status" value="1"/>
</dbReference>
<dbReference type="Gene3D" id="1.20.1530.20">
    <property type="match status" value="1"/>
</dbReference>
<feature type="transmembrane region" description="Helical" evidence="5">
    <location>
        <begin position="84"/>
        <end position="105"/>
    </location>
</feature>
<organism evidence="6">
    <name type="scientific">hydrothermal vent metagenome</name>
    <dbReference type="NCBI Taxonomy" id="652676"/>
    <lineage>
        <taxon>unclassified sequences</taxon>
        <taxon>metagenomes</taxon>
        <taxon>ecological metagenomes</taxon>
    </lineage>
</organism>
<dbReference type="Pfam" id="PF01758">
    <property type="entry name" value="SBF"/>
    <property type="match status" value="1"/>
</dbReference>
<accession>A0A3B0U269</accession>
<keyword evidence="3 5" id="KW-1133">Transmembrane helix</keyword>
<dbReference type="GO" id="GO:0016020">
    <property type="term" value="C:membrane"/>
    <property type="evidence" value="ECO:0007669"/>
    <property type="project" value="UniProtKB-SubCell"/>
</dbReference>
<dbReference type="InterPro" id="IPR038770">
    <property type="entry name" value="Na+/solute_symporter_sf"/>
</dbReference>
<dbReference type="PANTHER" id="PTHR10361">
    <property type="entry name" value="SODIUM-BILE ACID COTRANSPORTER"/>
    <property type="match status" value="1"/>
</dbReference>
<dbReference type="InterPro" id="IPR004710">
    <property type="entry name" value="Bilac:Na_transpt"/>
</dbReference>
<feature type="transmembrane region" description="Helical" evidence="5">
    <location>
        <begin position="143"/>
        <end position="165"/>
    </location>
</feature>
<feature type="transmembrane region" description="Helical" evidence="5">
    <location>
        <begin position="185"/>
        <end position="205"/>
    </location>
</feature>
<dbReference type="AlphaFoldDB" id="A0A3B0U269"/>
<reference evidence="6" key="1">
    <citation type="submission" date="2018-06" db="EMBL/GenBank/DDBJ databases">
        <authorList>
            <person name="Zhirakovskaya E."/>
        </authorList>
    </citation>
    <scope>NUCLEOTIDE SEQUENCE</scope>
</reference>
<evidence type="ECO:0000256" key="5">
    <source>
        <dbReference type="SAM" id="Phobius"/>
    </source>
</evidence>
<feature type="transmembrane region" description="Helical" evidence="5">
    <location>
        <begin position="247"/>
        <end position="267"/>
    </location>
</feature>
<proteinExistence type="predicted"/>
<dbReference type="EMBL" id="UOEL01000103">
    <property type="protein sequence ID" value="VAW13486.1"/>
    <property type="molecule type" value="Genomic_DNA"/>
</dbReference>
<feature type="transmembrane region" description="Helical" evidence="5">
    <location>
        <begin position="306"/>
        <end position="330"/>
    </location>
</feature>
<keyword evidence="4 5" id="KW-0472">Membrane</keyword>
<evidence type="ECO:0000256" key="1">
    <source>
        <dbReference type="ARBA" id="ARBA00004141"/>
    </source>
</evidence>
<name>A0A3B0U269_9ZZZZ</name>
<feature type="transmembrane region" description="Helical" evidence="5">
    <location>
        <begin position="111"/>
        <end position="131"/>
    </location>
</feature>
<feature type="transmembrane region" description="Helical" evidence="5">
    <location>
        <begin position="51"/>
        <end position="72"/>
    </location>
</feature>
<keyword evidence="2 5" id="KW-0812">Transmembrane</keyword>
<feature type="transmembrane region" description="Helical" evidence="5">
    <location>
        <begin position="217"/>
        <end position="235"/>
    </location>
</feature>
<comment type="subcellular location">
    <subcellularLocation>
        <location evidence="1">Membrane</location>
        <topology evidence="1">Multi-pass membrane protein</topology>
    </subcellularLocation>
</comment>
<evidence type="ECO:0000256" key="3">
    <source>
        <dbReference type="ARBA" id="ARBA00022989"/>
    </source>
</evidence>
<evidence type="ECO:0000313" key="6">
    <source>
        <dbReference type="EMBL" id="VAW13486.1"/>
    </source>
</evidence>
<evidence type="ECO:0000256" key="4">
    <source>
        <dbReference type="ARBA" id="ARBA00023136"/>
    </source>
</evidence>
<sequence>MLFLTSTLILGLAGGRVLLLPENSRPSKKHFDNLTDTLVDSVHINFDDQTLWVLNVVLTLVMFGVALEISVVDFKQLLKKPKPIFIGVISQFILLPLITYLLVLITAPLPSIALGMFMVAACPGGNISNFIAHLAKGNTALSVSLTAVATLFAVFLTPLNLQLWGSLYAPTAVILKEVAISPLEMMKLVMLLLGIPLVLGMWVNHLRPRFAKKMAKVLKVVSLMFFVSLIFVAFYNNSAIFIDYIFYVFWIVVLHNLVAFSTGFSFAKLMGLSRQNIRTITIETGIQNSGLGLLLIFTFFDGLGGMALLAAFWGIWHLISGLFLAGFWGYKPLKKETLV</sequence>